<sequence length="100" mass="11274">MIATATTVQTENARKYITQLCKHFAHRVDVSHSEGHGECRFVCGTAVLDANEELLRIRITAPDEDQLKETQAVIESHLLRFAFRENMQPLQWSAPAPQVG</sequence>
<organism evidence="1 2">
    <name type="scientific">Endobacterium cereale</name>
    <dbReference type="NCBI Taxonomy" id="2663029"/>
    <lineage>
        <taxon>Bacteria</taxon>
        <taxon>Pseudomonadati</taxon>
        <taxon>Pseudomonadota</taxon>
        <taxon>Alphaproteobacteria</taxon>
        <taxon>Hyphomicrobiales</taxon>
        <taxon>Rhizobiaceae</taxon>
        <taxon>Endobacterium</taxon>
    </lineage>
</organism>
<dbReference type="Pfam" id="PF09981">
    <property type="entry name" value="DUF2218"/>
    <property type="match status" value="1"/>
</dbReference>
<keyword evidence="2" id="KW-1185">Reference proteome</keyword>
<gene>
    <name evidence="1" type="ORF">GAO09_24460</name>
</gene>
<name>A0A6A8AD11_9HYPH</name>
<dbReference type="InterPro" id="IPR014543">
    <property type="entry name" value="UCP028291"/>
</dbReference>
<dbReference type="EMBL" id="WIXI01000050">
    <property type="protein sequence ID" value="MQY49195.1"/>
    <property type="molecule type" value="Genomic_DNA"/>
</dbReference>
<accession>A0A6A8AD11</accession>
<protein>
    <submittedName>
        <fullName evidence="1">DUF2218 domain-containing protein</fullName>
    </submittedName>
</protein>
<reference evidence="1 2" key="1">
    <citation type="submission" date="2019-11" db="EMBL/GenBank/DDBJ databases">
        <title>Genome analysis of Rhizobacterium cereale a novel genus and species isolated from maize roots in North Spain.</title>
        <authorList>
            <person name="Menendez E."/>
            <person name="Flores-Felix J.D."/>
            <person name="Ramirez-Bahena M.-H."/>
            <person name="Igual J.M."/>
            <person name="Garcia-Fraile P."/>
            <person name="Peix A."/>
            <person name="Velazquez E."/>
        </authorList>
    </citation>
    <scope>NUCLEOTIDE SEQUENCE [LARGE SCALE GENOMIC DNA]</scope>
    <source>
        <strain evidence="1 2">RZME27</strain>
    </source>
</reference>
<comment type="caution">
    <text evidence="1">The sequence shown here is derived from an EMBL/GenBank/DDBJ whole genome shotgun (WGS) entry which is preliminary data.</text>
</comment>
<dbReference type="Proteomes" id="UP000435138">
    <property type="component" value="Unassembled WGS sequence"/>
</dbReference>
<dbReference type="RefSeq" id="WP_153358691.1">
    <property type="nucleotide sequence ID" value="NZ_JAYKOO010000008.1"/>
</dbReference>
<dbReference type="Gene3D" id="3.30.310.50">
    <property type="entry name" value="Alpha-D-phosphohexomutase, C-terminal domain"/>
    <property type="match status" value="1"/>
</dbReference>
<dbReference type="PIRSF" id="PIRSF028291">
    <property type="entry name" value="UCP028291"/>
    <property type="match status" value="1"/>
</dbReference>
<dbReference type="AlphaFoldDB" id="A0A6A8AD11"/>
<evidence type="ECO:0000313" key="2">
    <source>
        <dbReference type="Proteomes" id="UP000435138"/>
    </source>
</evidence>
<proteinExistence type="predicted"/>
<evidence type="ECO:0000313" key="1">
    <source>
        <dbReference type="EMBL" id="MQY49195.1"/>
    </source>
</evidence>